<geneLocation type="plasmid" evidence="1 2">
    <name>pACHL01</name>
</geneLocation>
<name>B8HI13_PSECP</name>
<keyword evidence="1" id="KW-0614">Plasmid</keyword>
<evidence type="ECO:0000313" key="1">
    <source>
        <dbReference type="EMBL" id="ACL42060.1"/>
    </source>
</evidence>
<dbReference type="AlphaFoldDB" id="B8HI13"/>
<reference evidence="1" key="1">
    <citation type="submission" date="2009-01" db="EMBL/GenBank/DDBJ databases">
        <title>Complete sequence of plasmid1 of Arthrobacter chlorophenolicus A6.</title>
        <authorList>
            <consortium name="US DOE Joint Genome Institute"/>
            <person name="Lucas S."/>
            <person name="Copeland A."/>
            <person name="Lapidus A."/>
            <person name="Glavina del Rio T."/>
            <person name="Tice H."/>
            <person name="Bruce D."/>
            <person name="Goodwin L."/>
            <person name="Pitluck S."/>
            <person name="Goltsman E."/>
            <person name="Clum A."/>
            <person name="Larimer F."/>
            <person name="Land M."/>
            <person name="Hauser L."/>
            <person name="Kyrpides N."/>
            <person name="Mikhailova N."/>
            <person name="Jansson J."/>
            <person name="Richardson P."/>
        </authorList>
    </citation>
    <scope>NUCLEOTIDE SEQUENCE [LARGE SCALE GENOMIC DNA]</scope>
    <source>
        <strain evidence="1">A6</strain>
        <plasmid evidence="1">pACHL01</plasmid>
    </source>
</reference>
<gene>
    <name evidence="1" type="ordered locus">Achl_4109</name>
</gene>
<dbReference type="EMBL" id="CP001342">
    <property type="protein sequence ID" value="ACL42060.1"/>
    <property type="molecule type" value="Genomic_DNA"/>
</dbReference>
<keyword evidence="2" id="KW-1185">Reference proteome</keyword>
<proteinExistence type="predicted"/>
<dbReference type="RefSeq" id="WP_012623077.1">
    <property type="nucleotide sequence ID" value="NC_011879.1"/>
</dbReference>
<protein>
    <submittedName>
        <fullName evidence="1">Uncharacterized protein</fullName>
    </submittedName>
</protein>
<dbReference type="KEGG" id="ach:Achl_4109"/>
<sequence>MENSWKIVDRRGEDRGIHSLELEWWVNWESITDDYYQSEISAQELMSMWLKKMGDEENVKISWMVSSVSESAPFTGEDEDFLSFYRWPEHAVTGERLNWLTLPVQDKAWNDTRADKGGFFQEVLGWKPSPLQRTLHLPTLLSAAGLR</sequence>
<dbReference type="OrthoDB" id="4261758at2"/>
<dbReference type="HOGENOM" id="CLU_1764212_0_0_11"/>
<dbReference type="Proteomes" id="UP000002505">
    <property type="component" value="Plasmid pACHL01"/>
</dbReference>
<evidence type="ECO:0000313" key="2">
    <source>
        <dbReference type="Proteomes" id="UP000002505"/>
    </source>
</evidence>
<accession>B8HI13</accession>
<organism evidence="1 2">
    <name type="scientific">Pseudarthrobacter chlorophenolicus (strain ATCC 700700 / DSM 12829 / CIP 107037 / JCM 12360 / KCTC 9906 / NCIMB 13794 / A6)</name>
    <name type="common">Arthrobacter chlorophenolicus</name>
    <dbReference type="NCBI Taxonomy" id="452863"/>
    <lineage>
        <taxon>Bacteria</taxon>
        <taxon>Bacillati</taxon>
        <taxon>Actinomycetota</taxon>
        <taxon>Actinomycetes</taxon>
        <taxon>Micrococcales</taxon>
        <taxon>Micrococcaceae</taxon>
        <taxon>Pseudarthrobacter</taxon>
    </lineage>
</organism>